<keyword evidence="2" id="KW-1133">Transmembrane helix</keyword>
<dbReference type="Proteomes" id="UP000515512">
    <property type="component" value="Chromosome"/>
</dbReference>
<feature type="region of interest" description="Disordered" evidence="1">
    <location>
        <begin position="1"/>
        <end position="25"/>
    </location>
</feature>
<organism evidence="4 5">
    <name type="scientific">Nocardia huaxiensis</name>
    <dbReference type="NCBI Taxonomy" id="2755382"/>
    <lineage>
        <taxon>Bacteria</taxon>
        <taxon>Bacillati</taxon>
        <taxon>Actinomycetota</taxon>
        <taxon>Actinomycetes</taxon>
        <taxon>Mycobacteriales</taxon>
        <taxon>Nocardiaceae</taxon>
        <taxon>Nocardia</taxon>
    </lineage>
</organism>
<evidence type="ECO:0000259" key="3">
    <source>
        <dbReference type="Pfam" id="PF08044"/>
    </source>
</evidence>
<dbReference type="InterPro" id="IPR012551">
    <property type="entry name" value="DUF1707_SHOCT-like"/>
</dbReference>
<feature type="domain" description="DUF1707" evidence="3">
    <location>
        <begin position="20"/>
        <end position="72"/>
    </location>
</feature>
<dbReference type="EMBL" id="CP059399">
    <property type="protein sequence ID" value="QLY34967.1"/>
    <property type="molecule type" value="Genomic_DNA"/>
</dbReference>
<evidence type="ECO:0000313" key="5">
    <source>
        <dbReference type="Proteomes" id="UP000515512"/>
    </source>
</evidence>
<keyword evidence="2" id="KW-0472">Membrane</keyword>
<evidence type="ECO:0000256" key="1">
    <source>
        <dbReference type="SAM" id="MobiDB-lite"/>
    </source>
</evidence>
<accession>A0A7D6ZNL4</accession>
<name>A0A7D6ZNL4_9NOCA</name>
<proteinExistence type="predicted"/>
<sequence length="290" mass="30830">MPQAESKRTRGSRAEYPGEVRARDRDRAATCAVLDAARGDGQLSADDHRALTELAGAAKTLGELADLTADLQRPADAPGAPRPPQPHRRHWFAGAVAVVATMAAVGGFLSVDRTAPASEVRPAVDLGVIEPRVVATPNLLTAEGFTHFRDVYRAKFGDAQVDELSLFPDYGSLTRMVPGQPNRQVDYQYRGGFDRGSKEPVTRKTDTPVFDLAAVDAAALGRLLADAPATVKVPGGTVSHLIFDLETASPTRGGGTVSIVRIYVSNTAEERGYLEVSPAGAVLRISEFQG</sequence>
<gene>
    <name evidence="4" type="ORF">H0264_37945</name>
</gene>
<dbReference type="Pfam" id="PF08044">
    <property type="entry name" value="DUF1707"/>
    <property type="match status" value="1"/>
</dbReference>
<dbReference type="KEGG" id="nhu:H0264_37945"/>
<protein>
    <submittedName>
        <fullName evidence="4">DUF1707 domain-containing protein</fullName>
    </submittedName>
</protein>
<keyword evidence="2" id="KW-0812">Transmembrane</keyword>
<evidence type="ECO:0000313" key="4">
    <source>
        <dbReference type="EMBL" id="QLY34967.1"/>
    </source>
</evidence>
<reference evidence="4 5" key="1">
    <citation type="submission" date="2020-07" db="EMBL/GenBank/DDBJ databases">
        <authorList>
            <person name="Zhuang K."/>
            <person name="Ran Y."/>
        </authorList>
    </citation>
    <scope>NUCLEOTIDE SEQUENCE [LARGE SCALE GENOMIC DNA]</scope>
    <source>
        <strain evidence="4 5">WCH-YHL-001</strain>
    </source>
</reference>
<keyword evidence="5" id="KW-1185">Reference proteome</keyword>
<dbReference type="PANTHER" id="PTHR40763:SF4">
    <property type="entry name" value="DUF1707 DOMAIN-CONTAINING PROTEIN"/>
    <property type="match status" value="1"/>
</dbReference>
<dbReference type="PANTHER" id="PTHR40763">
    <property type="entry name" value="MEMBRANE PROTEIN-RELATED"/>
    <property type="match status" value="1"/>
</dbReference>
<evidence type="ECO:0000256" key="2">
    <source>
        <dbReference type="SAM" id="Phobius"/>
    </source>
</evidence>
<feature type="transmembrane region" description="Helical" evidence="2">
    <location>
        <begin position="91"/>
        <end position="111"/>
    </location>
</feature>
<dbReference type="AlphaFoldDB" id="A0A7D6ZNL4"/>